<dbReference type="Proteomes" id="UP001143328">
    <property type="component" value="Unassembled WGS sequence"/>
</dbReference>
<sequence length="157" mass="17320">MSDTEKLDLNRYVPAMLTFLANKLATGASISYRKHFGIGVVEWRLIALLAVESNITANRICQVIGLDKSAVSRSLQLLEASGRISGQVDSKDGRRYAVSLTPEGKALHDRVLKVALERERRLLSDFSPEEVDTLVNLLSRMQGTVGYVNEYEPPASA</sequence>
<dbReference type="PANTHER" id="PTHR35790:SF4">
    <property type="entry name" value="HTH-TYPE TRANSCRIPTIONAL REGULATOR PCHR"/>
    <property type="match status" value="1"/>
</dbReference>
<evidence type="ECO:0000256" key="3">
    <source>
        <dbReference type="ARBA" id="ARBA00023163"/>
    </source>
</evidence>
<protein>
    <submittedName>
        <fullName evidence="5">Transcriptional regulator</fullName>
    </submittedName>
</protein>
<evidence type="ECO:0000313" key="5">
    <source>
        <dbReference type="EMBL" id="GLK90235.1"/>
    </source>
</evidence>
<reference evidence="5" key="1">
    <citation type="journal article" date="2014" name="Int. J. Syst. Evol. Microbiol.">
        <title>Complete genome sequence of Corynebacterium casei LMG S-19264T (=DSM 44701T), isolated from a smear-ripened cheese.</title>
        <authorList>
            <consortium name="US DOE Joint Genome Institute (JGI-PGF)"/>
            <person name="Walter F."/>
            <person name="Albersmeier A."/>
            <person name="Kalinowski J."/>
            <person name="Ruckert C."/>
        </authorList>
    </citation>
    <scope>NUCLEOTIDE SEQUENCE</scope>
    <source>
        <strain evidence="5">VKM B-2935</strain>
    </source>
</reference>
<dbReference type="Gene3D" id="1.10.10.10">
    <property type="entry name" value="Winged helix-like DNA-binding domain superfamily/Winged helix DNA-binding domain"/>
    <property type="match status" value="1"/>
</dbReference>
<keyword evidence="3" id="KW-0804">Transcription</keyword>
<dbReference type="SUPFAM" id="SSF46785">
    <property type="entry name" value="Winged helix' DNA-binding domain"/>
    <property type="match status" value="1"/>
</dbReference>
<accession>A0A9W6NGW3</accession>
<reference evidence="5" key="2">
    <citation type="submission" date="2023-01" db="EMBL/GenBank/DDBJ databases">
        <authorList>
            <person name="Sun Q."/>
            <person name="Evtushenko L."/>
        </authorList>
    </citation>
    <scope>NUCLEOTIDE SEQUENCE</scope>
    <source>
        <strain evidence="5">VKM B-2935</strain>
    </source>
</reference>
<organism evidence="5 6">
    <name type="scientific">Pseudomonas turukhanskensis</name>
    <dbReference type="NCBI Taxonomy" id="1806536"/>
    <lineage>
        <taxon>Bacteria</taxon>
        <taxon>Pseudomonadati</taxon>
        <taxon>Pseudomonadota</taxon>
        <taxon>Gammaproteobacteria</taxon>
        <taxon>Pseudomonadales</taxon>
        <taxon>Pseudomonadaceae</taxon>
        <taxon>Pseudomonas</taxon>
    </lineage>
</organism>
<dbReference type="PROSITE" id="PS50995">
    <property type="entry name" value="HTH_MARR_2"/>
    <property type="match status" value="1"/>
</dbReference>
<name>A0A9W6NGW3_9PSED</name>
<dbReference type="InterPro" id="IPR036390">
    <property type="entry name" value="WH_DNA-bd_sf"/>
</dbReference>
<evidence type="ECO:0000313" key="6">
    <source>
        <dbReference type="Proteomes" id="UP001143328"/>
    </source>
</evidence>
<keyword evidence="2" id="KW-0238">DNA-binding</keyword>
<evidence type="ECO:0000256" key="1">
    <source>
        <dbReference type="ARBA" id="ARBA00023015"/>
    </source>
</evidence>
<dbReference type="PRINTS" id="PR00598">
    <property type="entry name" value="HTHMARR"/>
</dbReference>
<dbReference type="SMART" id="SM00347">
    <property type="entry name" value="HTH_MARR"/>
    <property type="match status" value="1"/>
</dbReference>
<gene>
    <name evidence="5" type="ORF">GCM10017655_32970</name>
</gene>
<keyword evidence="6" id="KW-1185">Reference proteome</keyword>
<evidence type="ECO:0000256" key="2">
    <source>
        <dbReference type="ARBA" id="ARBA00023125"/>
    </source>
</evidence>
<dbReference type="Pfam" id="PF12802">
    <property type="entry name" value="MarR_2"/>
    <property type="match status" value="1"/>
</dbReference>
<dbReference type="InterPro" id="IPR036388">
    <property type="entry name" value="WH-like_DNA-bd_sf"/>
</dbReference>
<keyword evidence="1" id="KW-0805">Transcription regulation</keyword>
<dbReference type="EMBL" id="BSFN01000009">
    <property type="protein sequence ID" value="GLK90235.1"/>
    <property type="molecule type" value="Genomic_DNA"/>
</dbReference>
<dbReference type="RefSeq" id="WP_271196426.1">
    <property type="nucleotide sequence ID" value="NZ_BSFN01000009.1"/>
</dbReference>
<feature type="domain" description="HTH marR-type" evidence="4">
    <location>
        <begin position="1"/>
        <end position="143"/>
    </location>
</feature>
<proteinExistence type="predicted"/>
<dbReference type="GO" id="GO:0003700">
    <property type="term" value="F:DNA-binding transcription factor activity"/>
    <property type="evidence" value="ECO:0007669"/>
    <property type="project" value="InterPro"/>
</dbReference>
<evidence type="ECO:0000259" key="4">
    <source>
        <dbReference type="PROSITE" id="PS50995"/>
    </source>
</evidence>
<dbReference type="GO" id="GO:0003677">
    <property type="term" value="F:DNA binding"/>
    <property type="evidence" value="ECO:0007669"/>
    <property type="project" value="UniProtKB-KW"/>
</dbReference>
<dbReference type="InterPro" id="IPR052067">
    <property type="entry name" value="Metal_resp_HTH_trans_reg"/>
</dbReference>
<dbReference type="PANTHER" id="PTHR35790">
    <property type="entry name" value="HTH-TYPE TRANSCRIPTIONAL REGULATOR PCHR"/>
    <property type="match status" value="1"/>
</dbReference>
<dbReference type="InterPro" id="IPR000835">
    <property type="entry name" value="HTH_MarR-typ"/>
</dbReference>
<dbReference type="AlphaFoldDB" id="A0A9W6NGW3"/>
<comment type="caution">
    <text evidence="5">The sequence shown here is derived from an EMBL/GenBank/DDBJ whole genome shotgun (WGS) entry which is preliminary data.</text>
</comment>